<dbReference type="PIRSF" id="PIRSF005814">
    <property type="entry name" value="MutS_YshD"/>
    <property type="match status" value="1"/>
</dbReference>
<dbReference type="EMBL" id="PZZH01000001">
    <property type="protein sequence ID" value="PTN78953.1"/>
    <property type="molecule type" value="Genomic_DNA"/>
</dbReference>
<dbReference type="InterPro" id="IPR045076">
    <property type="entry name" value="MutS"/>
</dbReference>
<evidence type="ECO:0000313" key="10">
    <source>
        <dbReference type="Proteomes" id="UP000244140"/>
    </source>
</evidence>
<dbReference type="GO" id="GO:0006298">
    <property type="term" value="P:mismatch repair"/>
    <property type="evidence" value="ECO:0007669"/>
    <property type="project" value="InterPro"/>
</dbReference>
<keyword evidence="5" id="KW-0175">Coiled coil</keyword>
<dbReference type="SMART" id="SM00534">
    <property type="entry name" value="MUTSac"/>
    <property type="match status" value="1"/>
</dbReference>
<dbReference type="InterPro" id="IPR000432">
    <property type="entry name" value="DNA_mismatch_repair_MutS_C"/>
</dbReference>
<evidence type="ECO:0000256" key="2">
    <source>
        <dbReference type="ARBA" id="ARBA00022759"/>
    </source>
</evidence>
<dbReference type="Gene3D" id="3.40.50.300">
    <property type="entry name" value="P-loop containing nucleotide triphosphate hydrolases"/>
    <property type="match status" value="1"/>
</dbReference>
<keyword evidence="2 9" id="KW-0540">Nuclease</keyword>
<proteinExistence type="predicted"/>
<keyword evidence="2 9" id="KW-0255">Endonuclease</keyword>
<dbReference type="GO" id="GO:0140664">
    <property type="term" value="F:ATP-dependent DNA damage sensor activity"/>
    <property type="evidence" value="ECO:0007669"/>
    <property type="project" value="InterPro"/>
</dbReference>
<dbReference type="SUPFAM" id="SSF52540">
    <property type="entry name" value="P-loop containing nucleoside triphosphate hydrolases"/>
    <property type="match status" value="1"/>
</dbReference>
<keyword evidence="1" id="KW-0547">Nucleotide-binding</keyword>
<reference evidence="8 10" key="1">
    <citation type="submission" date="2018-04" db="EMBL/GenBank/DDBJ databases">
        <authorList>
            <person name="Van Tyne D."/>
        </authorList>
    </citation>
    <scope>NUCLEOTIDE SEQUENCE [LARGE SCALE GENOMIC DNA]</scope>
    <source>
        <strain evidence="8 10">B2535</strain>
    </source>
</reference>
<evidence type="ECO:0000313" key="8">
    <source>
        <dbReference type="EMBL" id="PTN78953.1"/>
    </source>
</evidence>
<feature type="domain" description="DNA mismatch repair proteins mutS family" evidence="7">
    <location>
        <begin position="470"/>
        <end position="486"/>
    </location>
</feature>
<dbReference type="PANTHER" id="PTHR48466">
    <property type="entry name" value="OS10G0509000 PROTEIN-RELATED"/>
    <property type="match status" value="1"/>
</dbReference>
<dbReference type="GO" id="GO:0045910">
    <property type="term" value="P:negative regulation of DNA recombination"/>
    <property type="evidence" value="ECO:0007669"/>
    <property type="project" value="InterPro"/>
</dbReference>
<dbReference type="InterPro" id="IPR027417">
    <property type="entry name" value="P-loop_NTPase"/>
</dbReference>
<keyword evidence="2 9" id="KW-0378">Hydrolase</keyword>
<dbReference type="PANTHER" id="PTHR48466:SF2">
    <property type="entry name" value="OS10G0509000 PROTEIN"/>
    <property type="match status" value="1"/>
</dbReference>
<feature type="region of interest" description="Disordered" evidence="6">
    <location>
        <begin position="677"/>
        <end position="702"/>
    </location>
</feature>
<reference evidence="9 11" key="2">
    <citation type="submission" date="2018-10" db="EMBL/GenBank/DDBJ databases">
        <title>Genotypes and phenotypes of Enterococci isolated from broiler chickens.</title>
        <authorList>
            <person name="Muhammad A.R."/>
            <person name="Diarra M.S."/>
        </authorList>
    </citation>
    <scope>NUCLEOTIDE SEQUENCE [LARGE SCALE GENOMIC DNA]</scope>
    <source>
        <strain evidence="9 11">P7 C A21</strain>
    </source>
</reference>
<name>A0A2R6U3X5_ENTFL</name>
<dbReference type="InterPro" id="IPR005747">
    <property type="entry name" value="MutS2"/>
</dbReference>
<dbReference type="InterPro" id="IPR007696">
    <property type="entry name" value="DNA_mismatch_repair_MutS_core"/>
</dbReference>
<dbReference type="AlphaFoldDB" id="A0A2R6U3X5"/>
<evidence type="ECO:0000313" key="11">
    <source>
        <dbReference type="Proteomes" id="UP000275941"/>
    </source>
</evidence>
<dbReference type="GO" id="GO:0016887">
    <property type="term" value="F:ATP hydrolysis activity"/>
    <property type="evidence" value="ECO:0007669"/>
    <property type="project" value="InterPro"/>
</dbReference>
<protein>
    <submittedName>
        <fullName evidence="9">Endonuclease MutS2</fullName>
    </submittedName>
    <submittedName>
        <fullName evidence="8">Mannonate oxidoreductase</fullName>
    </submittedName>
</protein>
<organism evidence="9 11">
    <name type="scientific">Enterococcus faecalis</name>
    <name type="common">Streptococcus faecalis</name>
    <dbReference type="NCBI Taxonomy" id="1351"/>
    <lineage>
        <taxon>Bacteria</taxon>
        <taxon>Bacillati</taxon>
        <taxon>Bacillota</taxon>
        <taxon>Bacilli</taxon>
        <taxon>Lactobacillales</taxon>
        <taxon>Enterococcaceae</taxon>
        <taxon>Enterococcus</taxon>
    </lineage>
</organism>
<dbReference type="InterPro" id="IPR036187">
    <property type="entry name" value="DNA_mismatch_repair_MutS_sf"/>
</dbReference>
<sequence length="702" mass="80394">MVCLESDTCQSSQLLNTSFKRGFFSNLYPMIKRTAVERCPLFSVETGFYLKAPGILFVIERKKKQMNHETIQKLQFTTILKEVQTRAIGEYSKERLAKMVPATRLETVQSRLTETTEARLIIDSGQHVPFMGLSQITRLLQQVKKGLILTPNELIEVADFLRSSQRIQKFFEKNQYQTPRLFSYSQHLADFRAIEEQIYTKIHNQKVATDASRQLRKIRRQINECQQEIETKVTKFLRNKNNQLYIQENMMVKKGEHYTVPIKASYKNKVSGTIIEQSNKGQTVFIEPVAISKLNEQLTLLKAEETAEEYQILAELTGLINEQERLVDQAVDTMTTLDIIFARGKYSREIGGITPKVNKEERLRIVQGKHPLLLEHAVPLTFSLGAEYRGLVITGANAGGKTVVLKTVGLLTVMTQFGLQIPAQAGTEIPVLDEIFVDIGDQQNLENALSTFSGHMKNIAEMLRNVKRHTLVLLDEIGSGTEPNEGAGLAIAIMETMYQKGALVVATTHYGEIKRFAQEHDDFVPAAMAFDRETLTPKYQLKIGEVGDSQALWIARKMKMEPQLIEKAAHYIQRKEYPTNRSLFKPLKAKETTFATFVEETHRYQKGDRVLLTETQQIGLVFTDEGEQEIQVFVNDKIENVPRRRLKLQAKAQDLYPQDYDLESLFTDFHERKKLKDIERGSKKAQKQLRKEAEKRAARRDK</sequence>
<dbReference type="Pfam" id="PF00488">
    <property type="entry name" value="MutS_V"/>
    <property type="match status" value="1"/>
</dbReference>
<keyword evidence="4" id="KW-0238">DNA-binding</keyword>
<feature type="coiled-coil region" evidence="5">
    <location>
        <begin position="208"/>
        <end position="235"/>
    </location>
</feature>
<dbReference type="SMR" id="A0A2R6U3X5"/>
<evidence type="ECO:0000256" key="4">
    <source>
        <dbReference type="ARBA" id="ARBA00023125"/>
    </source>
</evidence>
<dbReference type="Proteomes" id="UP000244140">
    <property type="component" value="Unassembled WGS sequence"/>
</dbReference>
<dbReference type="NCBIfam" id="TIGR01069">
    <property type="entry name" value="mutS2"/>
    <property type="match status" value="1"/>
</dbReference>
<dbReference type="OrthoDB" id="9808166at2"/>
<dbReference type="GO" id="GO:0004519">
    <property type="term" value="F:endonuclease activity"/>
    <property type="evidence" value="ECO:0007669"/>
    <property type="project" value="UniProtKB-KW"/>
</dbReference>
<evidence type="ECO:0000256" key="5">
    <source>
        <dbReference type="SAM" id="Coils"/>
    </source>
</evidence>
<evidence type="ECO:0000259" key="7">
    <source>
        <dbReference type="PROSITE" id="PS00486"/>
    </source>
</evidence>
<evidence type="ECO:0000256" key="6">
    <source>
        <dbReference type="SAM" id="MobiDB-lite"/>
    </source>
</evidence>
<dbReference type="EMBL" id="RKOR01000089">
    <property type="protein sequence ID" value="ROY45089.1"/>
    <property type="molecule type" value="Genomic_DNA"/>
</dbReference>
<dbReference type="GO" id="GO:0030983">
    <property type="term" value="F:mismatched DNA binding"/>
    <property type="evidence" value="ECO:0007669"/>
    <property type="project" value="InterPro"/>
</dbReference>
<gene>
    <name evidence="8" type="ORF">DAI13_14765</name>
    <name evidence="9" type="ORF">EGW70_16035</name>
</gene>
<accession>A0A2R6U3X5</accession>
<evidence type="ECO:0000256" key="3">
    <source>
        <dbReference type="ARBA" id="ARBA00022840"/>
    </source>
</evidence>
<comment type="caution">
    <text evidence="9">The sequence shown here is derived from an EMBL/GenBank/DDBJ whole genome shotgun (WGS) entry which is preliminary data.</text>
</comment>
<dbReference type="SUPFAM" id="SSF48334">
    <property type="entry name" value="DNA repair protein MutS, domain III"/>
    <property type="match status" value="1"/>
</dbReference>
<dbReference type="GO" id="GO:0005524">
    <property type="term" value="F:ATP binding"/>
    <property type="evidence" value="ECO:0007669"/>
    <property type="project" value="UniProtKB-KW"/>
</dbReference>
<dbReference type="PROSITE" id="PS00486">
    <property type="entry name" value="DNA_MISMATCH_REPAIR_2"/>
    <property type="match status" value="1"/>
</dbReference>
<evidence type="ECO:0000313" key="9">
    <source>
        <dbReference type="EMBL" id="ROY45089.1"/>
    </source>
</evidence>
<evidence type="ECO:0000256" key="1">
    <source>
        <dbReference type="ARBA" id="ARBA00022741"/>
    </source>
</evidence>
<keyword evidence="3" id="KW-0067">ATP-binding</keyword>
<dbReference type="SMART" id="SM00533">
    <property type="entry name" value="MUTSd"/>
    <property type="match status" value="1"/>
</dbReference>
<dbReference type="Proteomes" id="UP000275941">
    <property type="component" value="Unassembled WGS sequence"/>
</dbReference>